<protein>
    <submittedName>
        <fullName evidence="3">Uncharacterized protein</fullName>
    </submittedName>
</protein>
<evidence type="ECO:0000256" key="1">
    <source>
        <dbReference type="SAM" id="MobiDB-lite"/>
    </source>
</evidence>
<feature type="transmembrane region" description="Helical" evidence="2">
    <location>
        <begin position="24"/>
        <end position="44"/>
    </location>
</feature>
<evidence type="ECO:0000256" key="2">
    <source>
        <dbReference type="SAM" id="Phobius"/>
    </source>
</evidence>
<feature type="transmembrane region" description="Helical" evidence="2">
    <location>
        <begin position="1126"/>
        <end position="1148"/>
    </location>
</feature>
<sequence length="1324" mass="133928">MPCVDGCGGGCVPRPGSSSVVCSVYTWMVAGGMATTGMVTLFSASMHPRIFIGAGLATSVRSAACGFCVELTTTSGISLRSASLGAAVKLIRSTFGFSRTSCFSMPRSVCAMPAAFALSSNPANASFFGPFGCSPLGSFSFGEVAGKFREPLSPPCDRATSGLFETTCGPVFTGALPSRSLPSCSSSSRSTSAAREAESSPSLSSSSSSKSVTSVGAEFFLLAVEPTATFALAGGGCHAVTLGGGLRTAYCSRICAERSSRICIFSSLPSRSTMLLVLAAIGLPLLCCTGASRITSMRYSVLAGVAGAATFVLSAVAIEFARCSLLNSFRNEVFWRWRGTGRSSSRSTCSMLAPGISSITSWLMPSRYWGAIGSTTLVGAFASPGTPDDARVVVVVGEGVVPLVNSRVLRSSASVFGTGTLGGSGSLAGCGGSWLAKRASCLRRSSSKHFSSDESVRERDSRGGGTITDSSGATTGLLSWLPLVAAAVSCGTTFALPLAVECCCLLFIDGAGMPFATAGLACSSWSGLVRCLGGLAGADPCRRASLDTTANADFTPVSRFGTIIPPTACVWFIWFVVLSVGLPPLAPCSSPGDQSPPELPSYSASLPPVGSSPLAPPSHSSSASLSPSSAAPSLLLSVSPPHSPPSSSSAGPERAANFGTDAGADCGLLTVPVKYRSFASTLVALALVAALPGFSRVLAAAVVAGAGRSFLGPFGLDLFDLDSPRIASNVSTSASSTSCSRSSNSCSSTSGDVRAAFALAGGSTFGRACAADFGFGVPGVLLRGGGGGSSEATATSVFDFLIGWKARMFFFGGGAATGGFGAITTLLVLDLRTGSGDSMLLLREMAGDTSDDGGVEEDALDLPPALGPKYRSRSVSLGFLRPSAGDPSTLDTEVGVPVVALAPAARPGKYLARLAPAAPCSAVTSLFGSCRPARWGPRLPAKNRAASFSLLTPTTFGPPSTAERIDCMLVWNLRASCCLERLSSSACSSLIWRRNSSASSTLLEGRRPRALSAGLEHWLPHDDIGAPDASWISRSSSASLPRSDAPAFDTLRRCLGVGGVGGTAAAAGDCCNDGAGDAGIGTGAAGVRAVPTRTVPAAGGVLLVTDDGGTGNGNDADASDCDPWRVLVVVVVVIVGVAIIEVVIAVVWTVAVGCGGDGGGGGGEFCDFGLISVLRLFMRPPKKEVLLFVLPPLSPAVLLPRAPLAPAHGKPSSGVWLRSGEACACSHCSRTLSFFSMRSLRARTSALSGTGQPDTSAGARSPPSGKLVLPTASVASSCGACACVPVLGLAVGGVLAKTCSVWAIDDVDVCSSDARAMVRFAVNI</sequence>
<feature type="region of interest" description="Disordered" evidence="1">
    <location>
        <begin position="589"/>
        <end position="656"/>
    </location>
</feature>
<keyword evidence="2" id="KW-0812">Transmembrane</keyword>
<accession>A0A182IYM4</accession>
<feature type="compositionally biased region" description="Low complexity" evidence="1">
    <location>
        <begin position="611"/>
        <end position="650"/>
    </location>
</feature>
<reference evidence="3" key="1">
    <citation type="submission" date="2022-08" db="UniProtKB">
        <authorList>
            <consortium name="EnsemblMetazoa"/>
        </authorList>
    </citation>
    <scope>IDENTIFICATION</scope>
    <source>
        <strain evidence="3">EBRO</strain>
    </source>
</reference>
<organism evidence="3">
    <name type="scientific">Anopheles atroparvus</name>
    <name type="common">European mosquito</name>
    <dbReference type="NCBI Taxonomy" id="41427"/>
    <lineage>
        <taxon>Eukaryota</taxon>
        <taxon>Metazoa</taxon>
        <taxon>Ecdysozoa</taxon>
        <taxon>Arthropoda</taxon>
        <taxon>Hexapoda</taxon>
        <taxon>Insecta</taxon>
        <taxon>Pterygota</taxon>
        <taxon>Neoptera</taxon>
        <taxon>Endopterygota</taxon>
        <taxon>Diptera</taxon>
        <taxon>Nematocera</taxon>
        <taxon>Culicoidea</taxon>
        <taxon>Culicidae</taxon>
        <taxon>Anophelinae</taxon>
        <taxon>Anopheles</taxon>
    </lineage>
</organism>
<feature type="transmembrane region" description="Helical" evidence="2">
    <location>
        <begin position="808"/>
        <end position="829"/>
    </location>
</feature>
<name>A0A182IYM4_ANOAO</name>
<dbReference type="EnsemblMetazoa" id="AATE007999-RA">
    <property type="protein sequence ID" value="AATE007999-PA.1"/>
    <property type="gene ID" value="AATE007999"/>
</dbReference>
<dbReference type="VEuPathDB" id="VectorBase:AATE007999"/>
<keyword evidence="2" id="KW-0472">Membrane</keyword>
<feature type="transmembrane region" description="Helical" evidence="2">
    <location>
        <begin position="301"/>
        <end position="321"/>
    </location>
</feature>
<feature type="transmembrane region" description="Helical" evidence="2">
    <location>
        <begin position="275"/>
        <end position="295"/>
    </location>
</feature>
<keyword evidence="2" id="KW-1133">Transmembrane helix</keyword>
<evidence type="ECO:0000313" key="3">
    <source>
        <dbReference type="EnsemblMetazoa" id="AATE007999-PA.1"/>
    </source>
</evidence>
<proteinExistence type="predicted"/>